<comment type="caution">
    <text evidence="6">The sequence shown here is derived from an EMBL/GenBank/DDBJ whole genome shotgun (WGS) entry which is preliminary data.</text>
</comment>
<reference evidence="6 7" key="1">
    <citation type="submission" date="2018-11" db="EMBL/GenBank/DDBJ databases">
        <authorList>
            <person name="Li F."/>
        </authorList>
    </citation>
    <scope>NUCLEOTIDE SEQUENCE [LARGE SCALE GENOMIC DNA]</scope>
    <source>
        <strain evidence="6 7">Gsoil 818</strain>
    </source>
</reference>
<evidence type="ECO:0000259" key="4">
    <source>
        <dbReference type="PROSITE" id="PS50043"/>
    </source>
</evidence>
<organism evidence="6 7">
    <name type="scientific">Nocardioides pocheonensis</name>
    <dbReference type="NCBI Taxonomy" id="661485"/>
    <lineage>
        <taxon>Bacteria</taxon>
        <taxon>Bacillati</taxon>
        <taxon>Actinomycetota</taxon>
        <taxon>Actinomycetes</taxon>
        <taxon>Propionibacteriales</taxon>
        <taxon>Nocardioidaceae</taxon>
        <taxon>Nocardioides</taxon>
    </lineage>
</organism>
<proteinExistence type="predicted"/>
<dbReference type="Pfam" id="PF00196">
    <property type="entry name" value="GerE"/>
    <property type="match status" value="1"/>
</dbReference>
<dbReference type="Proteomes" id="UP000279994">
    <property type="component" value="Unassembled WGS sequence"/>
</dbReference>
<keyword evidence="7" id="KW-1185">Reference proteome</keyword>
<feature type="domain" description="HTH luxR-type" evidence="4">
    <location>
        <begin position="142"/>
        <end position="207"/>
    </location>
</feature>
<dbReference type="InterPro" id="IPR058245">
    <property type="entry name" value="NreC/VraR/RcsB-like_REC"/>
</dbReference>
<dbReference type="RefSeq" id="WP_123224544.1">
    <property type="nucleotide sequence ID" value="NZ_RJSF01000044.1"/>
</dbReference>
<dbReference type="InterPro" id="IPR000792">
    <property type="entry name" value="Tscrpt_reg_LuxR_C"/>
</dbReference>
<feature type="domain" description="Response regulatory" evidence="5">
    <location>
        <begin position="7"/>
        <end position="123"/>
    </location>
</feature>
<dbReference type="InterPro" id="IPR001789">
    <property type="entry name" value="Sig_transdc_resp-reg_receiver"/>
</dbReference>
<dbReference type="CDD" id="cd06170">
    <property type="entry name" value="LuxR_C_like"/>
    <property type="match status" value="1"/>
</dbReference>
<dbReference type="CDD" id="cd17535">
    <property type="entry name" value="REC_NarL-like"/>
    <property type="match status" value="1"/>
</dbReference>
<dbReference type="SUPFAM" id="SSF52172">
    <property type="entry name" value="CheY-like"/>
    <property type="match status" value="1"/>
</dbReference>
<dbReference type="Gene3D" id="3.40.50.2300">
    <property type="match status" value="1"/>
</dbReference>
<dbReference type="EMBL" id="RJSF01000044">
    <property type="protein sequence ID" value="RNM12782.1"/>
    <property type="molecule type" value="Genomic_DNA"/>
</dbReference>
<evidence type="ECO:0000313" key="7">
    <source>
        <dbReference type="Proteomes" id="UP000279994"/>
    </source>
</evidence>
<dbReference type="SMART" id="SM00448">
    <property type="entry name" value="REC"/>
    <property type="match status" value="1"/>
</dbReference>
<accession>A0A3N0GKU7</accession>
<dbReference type="PRINTS" id="PR00038">
    <property type="entry name" value="HTHLUXR"/>
</dbReference>
<name>A0A3N0GKU7_9ACTN</name>
<dbReference type="PANTHER" id="PTHR43214">
    <property type="entry name" value="TWO-COMPONENT RESPONSE REGULATOR"/>
    <property type="match status" value="1"/>
</dbReference>
<dbReference type="PROSITE" id="PS50110">
    <property type="entry name" value="RESPONSE_REGULATORY"/>
    <property type="match status" value="1"/>
</dbReference>
<sequence length="211" mass="22034">MTADRIGVLIVDDHPLVRAGIAGLLGSTDDLRVVGEAADGEGALARVADLEPDVVLMDISMPGMDGIEATRRLLAHGHGAAVVMLTSFSDRARVDDALAAGAVGYLLKDSEPDQVLAAVRSAAAGHAPLDARVARALLPTRADEPGAALSVREREVLRLVADGLANKQIATRLGIAERTVKVHLGNVFRAIGVSDRTSAALWARDHLPHTS</sequence>
<gene>
    <name evidence="6" type="ORF">EFL26_17350</name>
</gene>
<dbReference type="GO" id="GO:0000160">
    <property type="term" value="P:phosphorelay signal transduction system"/>
    <property type="evidence" value="ECO:0007669"/>
    <property type="project" value="InterPro"/>
</dbReference>
<protein>
    <submittedName>
        <fullName evidence="6">DNA-binding response regulator</fullName>
    </submittedName>
</protein>
<dbReference type="PROSITE" id="PS50043">
    <property type="entry name" value="HTH_LUXR_2"/>
    <property type="match status" value="1"/>
</dbReference>
<dbReference type="SMART" id="SM00421">
    <property type="entry name" value="HTH_LUXR"/>
    <property type="match status" value="1"/>
</dbReference>
<keyword evidence="1 3" id="KW-0597">Phosphoprotein</keyword>
<dbReference type="Pfam" id="PF00072">
    <property type="entry name" value="Response_reg"/>
    <property type="match status" value="1"/>
</dbReference>
<dbReference type="AlphaFoldDB" id="A0A3N0GKU7"/>
<keyword evidence="2 6" id="KW-0238">DNA-binding</keyword>
<dbReference type="InterPro" id="IPR016032">
    <property type="entry name" value="Sig_transdc_resp-reg_C-effctor"/>
</dbReference>
<feature type="modified residue" description="4-aspartylphosphate" evidence="3">
    <location>
        <position position="58"/>
    </location>
</feature>
<evidence type="ECO:0000256" key="2">
    <source>
        <dbReference type="ARBA" id="ARBA00023125"/>
    </source>
</evidence>
<evidence type="ECO:0000259" key="5">
    <source>
        <dbReference type="PROSITE" id="PS50110"/>
    </source>
</evidence>
<evidence type="ECO:0000313" key="6">
    <source>
        <dbReference type="EMBL" id="RNM12782.1"/>
    </source>
</evidence>
<dbReference type="InterPro" id="IPR039420">
    <property type="entry name" value="WalR-like"/>
</dbReference>
<dbReference type="OrthoDB" id="9808843at2"/>
<dbReference type="GO" id="GO:0006355">
    <property type="term" value="P:regulation of DNA-templated transcription"/>
    <property type="evidence" value="ECO:0007669"/>
    <property type="project" value="InterPro"/>
</dbReference>
<evidence type="ECO:0000256" key="3">
    <source>
        <dbReference type="PROSITE-ProRule" id="PRU00169"/>
    </source>
</evidence>
<dbReference type="InterPro" id="IPR011006">
    <property type="entry name" value="CheY-like_superfamily"/>
</dbReference>
<evidence type="ECO:0000256" key="1">
    <source>
        <dbReference type="ARBA" id="ARBA00022553"/>
    </source>
</evidence>
<dbReference type="GO" id="GO:0003677">
    <property type="term" value="F:DNA binding"/>
    <property type="evidence" value="ECO:0007669"/>
    <property type="project" value="UniProtKB-KW"/>
</dbReference>
<dbReference type="SUPFAM" id="SSF46894">
    <property type="entry name" value="C-terminal effector domain of the bipartite response regulators"/>
    <property type="match status" value="1"/>
</dbReference>